<organism evidence="1 2">
    <name type="scientific">Brachybacterium rhamnosum</name>
    <dbReference type="NCBI Taxonomy" id="173361"/>
    <lineage>
        <taxon>Bacteria</taxon>
        <taxon>Bacillati</taxon>
        <taxon>Actinomycetota</taxon>
        <taxon>Actinomycetes</taxon>
        <taxon>Micrococcales</taxon>
        <taxon>Dermabacteraceae</taxon>
        <taxon>Brachybacterium</taxon>
    </lineage>
</organism>
<reference evidence="2" key="1">
    <citation type="journal article" date="2019" name="Int. J. Syst. Evol. Microbiol.">
        <title>The Global Catalogue of Microorganisms (GCM) 10K type strain sequencing project: providing services to taxonomists for standard genome sequencing and annotation.</title>
        <authorList>
            <consortium name="The Broad Institute Genomics Platform"/>
            <consortium name="The Broad Institute Genome Sequencing Center for Infectious Disease"/>
            <person name="Wu L."/>
            <person name="Ma J."/>
        </authorList>
    </citation>
    <scope>NUCLEOTIDE SEQUENCE [LARGE SCALE GENOMIC DNA]</scope>
    <source>
        <strain evidence="2">JCM 11650</strain>
    </source>
</reference>
<sequence length="77" mass="7724">MLGAAGMVAMVVTSCGSAMPPGPFGPTWITSWAGVNQAMDAALHGTVGEVDGCLVIVDDTGTAHYPVVEQGDGRPHG</sequence>
<name>A0ABW4Q104_9MICO</name>
<protein>
    <submittedName>
        <fullName evidence="1">Uncharacterized protein</fullName>
    </submittedName>
</protein>
<accession>A0ABW4Q104</accession>
<gene>
    <name evidence="1" type="ORF">ACFSDA_09880</name>
</gene>
<keyword evidence="2" id="KW-1185">Reference proteome</keyword>
<dbReference type="Proteomes" id="UP001597280">
    <property type="component" value="Unassembled WGS sequence"/>
</dbReference>
<dbReference type="EMBL" id="JBHUFL010000002">
    <property type="protein sequence ID" value="MFD1835381.1"/>
    <property type="molecule type" value="Genomic_DNA"/>
</dbReference>
<evidence type="ECO:0000313" key="2">
    <source>
        <dbReference type="Proteomes" id="UP001597280"/>
    </source>
</evidence>
<proteinExistence type="predicted"/>
<evidence type="ECO:0000313" key="1">
    <source>
        <dbReference type="EMBL" id="MFD1835381.1"/>
    </source>
</evidence>
<comment type="caution">
    <text evidence="1">The sequence shown here is derived from an EMBL/GenBank/DDBJ whole genome shotgun (WGS) entry which is preliminary data.</text>
</comment>